<comment type="caution">
    <text evidence="2">The sequence shown here is derived from an EMBL/GenBank/DDBJ whole genome shotgun (WGS) entry which is preliminary data.</text>
</comment>
<evidence type="ECO:0008006" key="4">
    <source>
        <dbReference type="Google" id="ProtNLM"/>
    </source>
</evidence>
<feature type="region of interest" description="Disordered" evidence="1">
    <location>
        <begin position="144"/>
        <end position="165"/>
    </location>
</feature>
<dbReference type="PANTHER" id="PTHR46599">
    <property type="entry name" value="PIGGYBAC TRANSPOSABLE ELEMENT-DERIVED PROTEIN 4"/>
    <property type="match status" value="1"/>
</dbReference>
<reference evidence="2" key="1">
    <citation type="submission" date="2018-10" db="EMBL/GenBank/DDBJ databases">
        <title>Effector identification in a new, highly contiguous assembly of the strawberry crown rot pathogen Phytophthora cactorum.</title>
        <authorList>
            <person name="Armitage A.D."/>
            <person name="Nellist C.F."/>
            <person name="Bates H."/>
            <person name="Vickerstaff R.J."/>
            <person name="Harrison R.J."/>
        </authorList>
    </citation>
    <scope>NUCLEOTIDE SEQUENCE</scope>
    <source>
        <strain evidence="2">4040</strain>
    </source>
</reference>
<evidence type="ECO:0000313" key="3">
    <source>
        <dbReference type="Proteomes" id="UP000736787"/>
    </source>
</evidence>
<evidence type="ECO:0000256" key="1">
    <source>
        <dbReference type="SAM" id="MobiDB-lite"/>
    </source>
</evidence>
<feature type="region of interest" description="Disordered" evidence="1">
    <location>
        <begin position="78"/>
        <end position="109"/>
    </location>
</feature>
<feature type="compositionally biased region" description="Basic residues" evidence="1">
    <location>
        <begin position="156"/>
        <end position="165"/>
    </location>
</feature>
<dbReference type="VEuPathDB" id="FungiDB:PC110_g9145"/>
<dbReference type="PANTHER" id="PTHR46599:SF3">
    <property type="entry name" value="PIGGYBAC TRANSPOSABLE ELEMENT-DERIVED PROTEIN 4"/>
    <property type="match status" value="1"/>
</dbReference>
<proteinExistence type="predicted"/>
<sequence>MTNRRGFYKDVVTKKKERQNKYPTWLVDIYLAITNGYIVHRANCKKKEIKAMTHVQYMCNLHLQLIALTGTSCTGEDVRVEEAEEETVQDTEPGAHSPKQNDDWRDHSGQRKEVQRNCKVCAMRAKVVLSTAISEDIKGKFRVRTVKSTSSPGKSPARHRRVGTE</sequence>
<accession>A0A8T1E3P3</accession>
<dbReference type="Proteomes" id="UP000736787">
    <property type="component" value="Unassembled WGS sequence"/>
</dbReference>
<organism evidence="2 3">
    <name type="scientific">Phytophthora cactorum</name>
    <dbReference type="NCBI Taxonomy" id="29920"/>
    <lineage>
        <taxon>Eukaryota</taxon>
        <taxon>Sar</taxon>
        <taxon>Stramenopiles</taxon>
        <taxon>Oomycota</taxon>
        <taxon>Peronosporomycetes</taxon>
        <taxon>Peronosporales</taxon>
        <taxon>Peronosporaceae</taxon>
        <taxon>Phytophthora</taxon>
    </lineage>
</organism>
<dbReference type="AlphaFoldDB" id="A0A8T1E3P3"/>
<name>A0A8T1E3P3_9STRA</name>
<gene>
    <name evidence="2" type="ORF">PC117_g8229</name>
</gene>
<protein>
    <recommendedName>
        <fullName evidence="4">PiggyBac transposable element-derived protein domain-containing protein</fullName>
    </recommendedName>
</protein>
<dbReference type="EMBL" id="RCMK01000175">
    <property type="protein sequence ID" value="KAG2945737.1"/>
    <property type="molecule type" value="Genomic_DNA"/>
</dbReference>
<feature type="compositionally biased region" description="Basic and acidic residues" evidence="1">
    <location>
        <begin position="99"/>
        <end position="109"/>
    </location>
</feature>
<evidence type="ECO:0000313" key="2">
    <source>
        <dbReference type="EMBL" id="KAG2945737.1"/>
    </source>
</evidence>